<dbReference type="EMBL" id="KQ483431">
    <property type="protein sequence ID" value="KYP51857.1"/>
    <property type="molecule type" value="Genomic_DNA"/>
</dbReference>
<name>A0A151SAR3_CAJCA</name>
<accession>A0A151SAR3</accession>
<evidence type="ECO:0000313" key="2">
    <source>
        <dbReference type="Proteomes" id="UP000075243"/>
    </source>
</evidence>
<evidence type="ECO:0000313" key="1">
    <source>
        <dbReference type="EMBL" id="KYP51857.1"/>
    </source>
</evidence>
<evidence type="ECO:0008006" key="3">
    <source>
        <dbReference type="Google" id="ProtNLM"/>
    </source>
</evidence>
<protein>
    <recommendedName>
        <fullName evidence="3">Retrovirus-related Pol polyprotein from transposon TNT 1-94</fullName>
    </recommendedName>
</protein>
<feature type="non-terminal residue" evidence="1">
    <location>
        <position position="1"/>
    </location>
</feature>
<gene>
    <name evidence="1" type="ORF">KK1_026211</name>
</gene>
<reference evidence="1" key="1">
    <citation type="journal article" date="2012" name="Nat. Biotechnol.">
        <title>Draft genome sequence of pigeonpea (Cajanus cajan), an orphan legume crop of resource-poor farmers.</title>
        <authorList>
            <person name="Varshney R.K."/>
            <person name="Chen W."/>
            <person name="Li Y."/>
            <person name="Bharti A.K."/>
            <person name="Saxena R.K."/>
            <person name="Schlueter J.A."/>
            <person name="Donoghue M.T."/>
            <person name="Azam S."/>
            <person name="Fan G."/>
            <person name="Whaley A.M."/>
            <person name="Farmer A.D."/>
            <person name="Sheridan J."/>
            <person name="Iwata A."/>
            <person name="Tuteja R."/>
            <person name="Penmetsa R.V."/>
            <person name="Wu W."/>
            <person name="Upadhyaya H.D."/>
            <person name="Yang S.P."/>
            <person name="Shah T."/>
            <person name="Saxena K.B."/>
            <person name="Michael T."/>
            <person name="McCombie W.R."/>
            <person name="Yang B."/>
            <person name="Zhang G."/>
            <person name="Yang H."/>
            <person name="Wang J."/>
            <person name="Spillane C."/>
            <person name="Cook D.R."/>
            <person name="May G.D."/>
            <person name="Xu X."/>
            <person name="Jackson S.A."/>
        </authorList>
    </citation>
    <scope>NUCLEOTIDE SEQUENCE [LARGE SCALE GENOMIC DNA]</scope>
</reference>
<proteinExistence type="predicted"/>
<dbReference type="Proteomes" id="UP000075243">
    <property type="component" value="Unassembled WGS sequence"/>
</dbReference>
<organism evidence="1 2">
    <name type="scientific">Cajanus cajan</name>
    <name type="common">Pigeon pea</name>
    <name type="synonym">Cajanus indicus</name>
    <dbReference type="NCBI Taxonomy" id="3821"/>
    <lineage>
        <taxon>Eukaryota</taxon>
        <taxon>Viridiplantae</taxon>
        <taxon>Streptophyta</taxon>
        <taxon>Embryophyta</taxon>
        <taxon>Tracheophyta</taxon>
        <taxon>Spermatophyta</taxon>
        <taxon>Magnoliopsida</taxon>
        <taxon>eudicotyledons</taxon>
        <taxon>Gunneridae</taxon>
        <taxon>Pentapetalae</taxon>
        <taxon>rosids</taxon>
        <taxon>fabids</taxon>
        <taxon>Fabales</taxon>
        <taxon>Fabaceae</taxon>
        <taxon>Papilionoideae</taxon>
        <taxon>50 kb inversion clade</taxon>
        <taxon>NPAAA clade</taxon>
        <taxon>indigoferoid/millettioid clade</taxon>
        <taxon>Phaseoleae</taxon>
        <taxon>Cajanus</taxon>
    </lineage>
</organism>
<dbReference type="AlphaFoldDB" id="A0A151SAR3"/>
<dbReference type="Gramene" id="C.cajan_24740.t">
    <property type="protein sequence ID" value="C.cajan_24740.t.cds1"/>
    <property type="gene ID" value="C.cajan_24740"/>
</dbReference>
<sequence length="75" mass="8219">YIGDLLSQTNMLEAKSISSPMTSSCKLSNFGSDLLPNPSPYRSVVHGLEYVTIARPEICFVVNKVFQFTLASDCS</sequence>
<keyword evidence="2" id="KW-1185">Reference proteome</keyword>